<sequence length="229" mass="25109">MPLSGADLTPLKISACQDEKGRISPVPGKSISLQINPSQFKHERSTCFTQEKPLGDTGSGRQYSHMQPGKLSFSAIFDGTGVIPRPTGVPQQEVEEQLASLAKVIYEYKGVSHQPSIVQILWGQLIFTGRLTSFTTDYTLFRPSGIPLRATAALAFDSYRSSKEAQLEADASSPDLSHVVTVRAGDTLPLLCEQIYGDGRYYAEVARFNGLRHFRALPPGMVLHFPPLE</sequence>
<evidence type="ECO:0000313" key="2">
    <source>
        <dbReference type="EMBL" id="CAJ0819058.1"/>
    </source>
</evidence>
<dbReference type="Pfam" id="PF19266">
    <property type="entry name" value="CIS_tube"/>
    <property type="match status" value="1"/>
</dbReference>
<comment type="caution">
    <text evidence="2">The sequence shown here is derived from an EMBL/GenBank/DDBJ whole genome shotgun (WGS) entry which is preliminary data.</text>
</comment>
<dbReference type="Proteomes" id="UP001189757">
    <property type="component" value="Unassembled WGS sequence"/>
</dbReference>
<dbReference type="EMBL" id="CATZLL010000013">
    <property type="protein sequence ID" value="CAJ0819058.1"/>
    <property type="molecule type" value="Genomic_DNA"/>
</dbReference>
<gene>
    <name evidence="2" type="ORF">LMG18101_03820</name>
</gene>
<dbReference type="RefSeq" id="WP_199027884.1">
    <property type="nucleotide sequence ID" value="NZ_CATZLL010000013.1"/>
</dbReference>
<proteinExistence type="predicted"/>
<feature type="domain" description="Contractile injection system tube protein N-terminal" evidence="1">
    <location>
        <begin position="8"/>
        <end position="165"/>
    </location>
</feature>
<reference evidence="2 3" key="1">
    <citation type="submission" date="2023-07" db="EMBL/GenBank/DDBJ databases">
        <authorList>
            <person name="Peeters C."/>
        </authorList>
    </citation>
    <scope>NUCLEOTIDE SEQUENCE [LARGE SCALE GENOMIC DNA]</scope>
    <source>
        <strain evidence="2 3">LMG 18101</strain>
    </source>
</reference>
<name>A0ABM9K873_9RALS</name>
<accession>A0ABM9K873</accession>
<protein>
    <recommendedName>
        <fullName evidence="1">Contractile injection system tube protein N-terminal domain-containing protein</fullName>
    </recommendedName>
</protein>
<evidence type="ECO:0000259" key="1">
    <source>
        <dbReference type="Pfam" id="PF19266"/>
    </source>
</evidence>
<evidence type="ECO:0000313" key="3">
    <source>
        <dbReference type="Proteomes" id="UP001189757"/>
    </source>
</evidence>
<keyword evidence="3" id="KW-1185">Reference proteome</keyword>
<organism evidence="2 3">
    <name type="scientific">Ralstonia flaminis</name>
    <dbReference type="NCBI Taxonomy" id="3058597"/>
    <lineage>
        <taxon>Bacteria</taxon>
        <taxon>Pseudomonadati</taxon>
        <taxon>Pseudomonadota</taxon>
        <taxon>Betaproteobacteria</taxon>
        <taxon>Burkholderiales</taxon>
        <taxon>Burkholderiaceae</taxon>
        <taxon>Ralstonia</taxon>
    </lineage>
</organism>
<dbReference type="InterPro" id="IPR045361">
    <property type="entry name" value="CIS_tube_prot_N"/>
</dbReference>